<evidence type="ECO:0000256" key="9">
    <source>
        <dbReference type="ARBA" id="ARBA00023136"/>
    </source>
</evidence>
<evidence type="ECO:0000313" key="17">
    <source>
        <dbReference type="Proteomes" id="UP000706039"/>
    </source>
</evidence>
<feature type="compositionally biased region" description="Polar residues" evidence="13">
    <location>
        <begin position="208"/>
        <end position="224"/>
    </location>
</feature>
<keyword evidence="2 11" id="KW-0813">Transport</keyword>
<reference evidence="16 17" key="1">
    <citation type="submission" date="2021-08" db="EMBL/GenBank/DDBJ databases">
        <authorList>
            <person name="Tuo L."/>
        </authorList>
    </citation>
    <scope>NUCLEOTIDE SEQUENCE [LARGE SCALE GENOMIC DNA]</scope>
    <source>
        <strain evidence="16 17">JCM 31229</strain>
    </source>
</reference>
<keyword evidence="7" id="KW-0406">Ion transport</keyword>
<keyword evidence="4" id="KW-0410">Iron transport</keyword>
<dbReference type="PANTHER" id="PTHR32552">
    <property type="entry name" value="FERRICHROME IRON RECEPTOR-RELATED"/>
    <property type="match status" value="1"/>
</dbReference>
<protein>
    <submittedName>
        <fullName evidence="16">TonB-dependent receptor</fullName>
    </submittedName>
</protein>
<dbReference type="SUPFAM" id="SSF56935">
    <property type="entry name" value="Porins"/>
    <property type="match status" value="1"/>
</dbReference>
<feature type="domain" description="TonB-dependent receptor plug" evidence="15">
    <location>
        <begin position="38"/>
        <end position="145"/>
    </location>
</feature>
<keyword evidence="5 11" id="KW-0812">Transmembrane</keyword>
<keyword evidence="8 12" id="KW-0798">TonB box</keyword>
<keyword evidence="6" id="KW-0408">Iron</keyword>
<keyword evidence="10 11" id="KW-0998">Cell outer membrane</keyword>
<evidence type="ECO:0000256" key="7">
    <source>
        <dbReference type="ARBA" id="ARBA00023065"/>
    </source>
</evidence>
<feature type="region of interest" description="Disordered" evidence="13">
    <location>
        <begin position="208"/>
        <end position="229"/>
    </location>
</feature>
<sequence length="789" mass="84524">MAAAPARAQEPAGQAEASSGIDSADIIVTARQRKETLLEAPVAVSAIGGEQLSRLSVTDSRDLAKLAPSLSIGQSTSGGGGVIVLRGIGTSPSNAGFDQAVSVNVDGVQTGRARIVTLGLLDLAQVEVMKGPQALFFGKNSPAGVINMSSANPTKELSGYGRIGYEFVADEAIVEGAVSGPLSDVFGARVAVRYRNMDGWLRNTAGQLTSSPFAGPNNLPQAPRTSRPGDKEFVGRVTLAFEPVDSPFSANLKIAGMINENDGPSAGQQLYNCGAFATPVVVYAGNPAVAVDPFGDCKFNRNYSNGALPNGYADNWPTAKQNPYSKIKMLLGSLQANYETENFNIASVTGLFKSNTKYSDNYDATVYMAYDSAETEKFTSLSQELRLLSTFDGPVNFMVGAYYQNTKLDFINTVLIAPLPVDPATGKYHTWEKPGHTDGDTYSLFGQLIWKIVPELELAGGVRYTHETKDSTLVNTYVHPPLSGVVLAPQGKLFADNYSDSNYSPEITLTWRPTSDLTTYVAYKTGYKSGGFGISTNLIPATITVDSIRFDAERIKGFEGGIKARVFDRRATVTASVYSYRYSNLQVNSFDAATTSFRITNAASARVKGVELDFNARPNDWLTLNGGIAYSNARFLDYIAGCWTGQTAALGCNVSNGNGTFSQDLSGVALARAPDWTANAGFDVNVPVSGSLLFGLTGNTRYSDKYFALENGNPAGIQPSYWLFDASVRLGSADQRWEVALIGRNLSNEYYSSYVAEKPGAPVTPGITSQLMGLPNRGRQVMLQLTSRF</sequence>
<evidence type="ECO:0000256" key="5">
    <source>
        <dbReference type="ARBA" id="ARBA00022692"/>
    </source>
</evidence>
<dbReference type="EMBL" id="JAINVV010000012">
    <property type="protein sequence ID" value="MBY8825625.1"/>
    <property type="molecule type" value="Genomic_DNA"/>
</dbReference>
<dbReference type="PANTHER" id="PTHR32552:SF81">
    <property type="entry name" value="TONB-DEPENDENT OUTER MEMBRANE RECEPTOR"/>
    <property type="match status" value="1"/>
</dbReference>
<keyword evidence="9 11" id="KW-0472">Membrane</keyword>
<dbReference type="InterPro" id="IPR000531">
    <property type="entry name" value="Beta-barrel_TonB"/>
</dbReference>
<keyword evidence="3 11" id="KW-1134">Transmembrane beta strand</keyword>
<dbReference type="RefSeq" id="WP_222992718.1">
    <property type="nucleotide sequence ID" value="NZ_JAINVV010000012.1"/>
</dbReference>
<dbReference type="InterPro" id="IPR039426">
    <property type="entry name" value="TonB-dep_rcpt-like"/>
</dbReference>
<evidence type="ECO:0000313" key="16">
    <source>
        <dbReference type="EMBL" id="MBY8825625.1"/>
    </source>
</evidence>
<evidence type="ECO:0000259" key="14">
    <source>
        <dbReference type="Pfam" id="PF00593"/>
    </source>
</evidence>
<dbReference type="Pfam" id="PF07715">
    <property type="entry name" value="Plug"/>
    <property type="match status" value="1"/>
</dbReference>
<keyword evidence="17" id="KW-1185">Reference proteome</keyword>
<dbReference type="Proteomes" id="UP000706039">
    <property type="component" value="Unassembled WGS sequence"/>
</dbReference>
<evidence type="ECO:0000256" key="2">
    <source>
        <dbReference type="ARBA" id="ARBA00022448"/>
    </source>
</evidence>
<accession>A0ABS7PW84</accession>
<evidence type="ECO:0000256" key="11">
    <source>
        <dbReference type="PROSITE-ProRule" id="PRU01360"/>
    </source>
</evidence>
<comment type="caution">
    <text evidence="16">The sequence shown here is derived from an EMBL/GenBank/DDBJ whole genome shotgun (WGS) entry which is preliminary data.</text>
</comment>
<dbReference type="InterPro" id="IPR036942">
    <property type="entry name" value="Beta-barrel_TonB_sf"/>
</dbReference>
<keyword evidence="16" id="KW-0675">Receptor</keyword>
<evidence type="ECO:0000256" key="4">
    <source>
        <dbReference type="ARBA" id="ARBA00022496"/>
    </source>
</evidence>
<comment type="similarity">
    <text evidence="11 12">Belongs to the TonB-dependent receptor family.</text>
</comment>
<gene>
    <name evidence="16" type="ORF">K7G82_25210</name>
</gene>
<dbReference type="InterPro" id="IPR012910">
    <property type="entry name" value="Plug_dom"/>
</dbReference>
<dbReference type="PROSITE" id="PS52016">
    <property type="entry name" value="TONB_DEPENDENT_REC_3"/>
    <property type="match status" value="1"/>
</dbReference>
<organism evidence="16 17">
    <name type="scientific">Sphingomonas colocasiae</name>
    <dbReference type="NCBI Taxonomy" id="1848973"/>
    <lineage>
        <taxon>Bacteria</taxon>
        <taxon>Pseudomonadati</taxon>
        <taxon>Pseudomonadota</taxon>
        <taxon>Alphaproteobacteria</taxon>
        <taxon>Sphingomonadales</taxon>
        <taxon>Sphingomonadaceae</taxon>
        <taxon>Sphingomonas</taxon>
    </lineage>
</organism>
<evidence type="ECO:0000259" key="15">
    <source>
        <dbReference type="Pfam" id="PF07715"/>
    </source>
</evidence>
<name>A0ABS7PW84_9SPHN</name>
<feature type="domain" description="TonB-dependent receptor-like beta-barrel" evidence="14">
    <location>
        <begin position="300"/>
        <end position="746"/>
    </location>
</feature>
<comment type="subcellular location">
    <subcellularLocation>
        <location evidence="1 11">Cell outer membrane</location>
        <topology evidence="1 11">Multi-pass membrane protein</topology>
    </subcellularLocation>
</comment>
<evidence type="ECO:0000256" key="10">
    <source>
        <dbReference type="ARBA" id="ARBA00023237"/>
    </source>
</evidence>
<proteinExistence type="inferred from homology"/>
<evidence type="ECO:0000256" key="6">
    <source>
        <dbReference type="ARBA" id="ARBA00023004"/>
    </source>
</evidence>
<evidence type="ECO:0000256" key="13">
    <source>
        <dbReference type="SAM" id="MobiDB-lite"/>
    </source>
</evidence>
<dbReference type="Gene3D" id="2.40.170.20">
    <property type="entry name" value="TonB-dependent receptor, beta-barrel domain"/>
    <property type="match status" value="1"/>
</dbReference>
<evidence type="ECO:0000256" key="1">
    <source>
        <dbReference type="ARBA" id="ARBA00004571"/>
    </source>
</evidence>
<dbReference type="Pfam" id="PF00593">
    <property type="entry name" value="TonB_dep_Rec_b-barrel"/>
    <property type="match status" value="1"/>
</dbReference>
<evidence type="ECO:0000256" key="8">
    <source>
        <dbReference type="ARBA" id="ARBA00023077"/>
    </source>
</evidence>
<evidence type="ECO:0000256" key="3">
    <source>
        <dbReference type="ARBA" id="ARBA00022452"/>
    </source>
</evidence>
<evidence type="ECO:0000256" key="12">
    <source>
        <dbReference type="RuleBase" id="RU003357"/>
    </source>
</evidence>